<keyword evidence="6" id="KW-0812">Transmembrane</keyword>
<evidence type="ECO:0000256" key="1">
    <source>
        <dbReference type="ARBA" id="ARBA00004141"/>
    </source>
</evidence>
<feature type="transmembrane region" description="Helical" evidence="6">
    <location>
        <begin position="206"/>
        <end position="227"/>
    </location>
</feature>
<keyword evidence="8" id="KW-1185">Reference proteome</keyword>
<sequence>GRIQMQGSYHSIATSSLEYARLLIPSETEKQTDSDRPDYEREVSRERSIKQRRNRSRMNSVSSITSLRSMSLNSSYADLGDLNLEEPDKFLEEKPVLTNAEESSKGAVEGSVGMHYIKAATNWFGIILAVLLFTGTQALASFFDYFVAFWTSQEEKRQHHSVPNFTTTENSVDVFKSTPITEASISNYTDNDVPSVGQLFIYPPNALITVGGVTVILILIVGLLRAFHFYNCCIRASQTLHDLMFRAPSSDADYHIVSKITRQDESNEPKLDGVASFNYGVLWPPSSSIIRPWLPYSIKVLVKTNQTSPNSMGLRRLITEFLWPPSIHHQT</sequence>
<feature type="region of interest" description="Disordered" evidence="5">
    <location>
        <begin position="25"/>
        <end position="62"/>
    </location>
</feature>
<dbReference type="Proteomes" id="UP000299102">
    <property type="component" value="Unassembled WGS sequence"/>
</dbReference>
<evidence type="ECO:0000256" key="3">
    <source>
        <dbReference type="ARBA" id="ARBA00022741"/>
    </source>
</evidence>
<name>A0A4C1T1K2_EUMVA</name>
<dbReference type="GO" id="GO:0016020">
    <property type="term" value="C:membrane"/>
    <property type="evidence" value="ECO:0007669"/>
    <property type="project" value="UniProtKB-SubCell"/>
</dbReference>
<comment type="caution">
    <text evidence="7">The sequence shown here is derived from an EMBL/GenBank/DDBJ whole genome shotgun (WGS) entry which is preliminary data.</text>
</comment>
<organism evidence="7 8">
    <name type="scientific">Eumeta variegata</name>
    <name type="common">Bagworm moth</name>
    <name type="synonym">Eumeta japonica</name>
    <dbReference type="NCBI Taxonomy" id="151549"/>
    <lineage>
        <taxon>Eukaryota</taxon>
        <taxon>Metazoa</taxon>
        <taxon>Ecdysozoa</taxon>
        <taxon>Arthropoda</taxon>
        <taxon>Hexapoda</taxon>
        <taxon>Insecta</taxon>
        <taxon>Pterygota</taxon>
        <taxon>Neoptera</taxon>
        <taxon>Endopterygota</taxon>
        <taxon>Lepidoptera</taxon>
        <taxon>Glossata</taxon>
        <taxon>Ditrysia</taxon>
        <taxon>Tineoidea</taxon>
        <taxon>Psychidae</taxon>
        <taxon>Oiketicinae</taxon>
        <taxon>Eumeta</taxon>
    </lineage>
</organism>
<evidence type="ECO:0000313" key="8">
    <source>
        <dbReference type="Proteomes" id="UP000299102"/>
    </source>
</evidence>
<dbReference type="PANTHER" id="PTHR24223:SF456">
    <property type="entry name" value="MULTIDRUG RESISTANCE-ASSOCIATED PROTEIN LETHAL(2)03659"/>
    <property type="match status" value="1"/>
</dbReference>
<keyword evidence="6" id="KW-1133">Transmembrane helix</keyword>
<protein>
    <submittedName>
        <fullName evidence="7">Uncharacterized protein</fullName>
    </submittedName>
</protein>
<dbReference type="EMBL" id="BGZK01004173">
    <property type="protein sequence ID" value="GBP07367.1"/>
    <property type="molecule type" value="Genomic_DNA"/>
</dbReference>
<evidence type="ECO:0000256" key="4">
    <source>
        <dbReference type="ARBA" id="ARBA00022840"/>
    </source>
</evidence>
<dbReference type="InterPro" id="IPR050173">
    <property type="entry name" value="ABC_transporter_C-like"/>
</dbReference>
<evidence type="ECO:0000256" key="2">
    <source>
        <dbReference type="ARBA" id="ARBA00009726"/>
    </source>
</evidence>
<comment type="subcellular location">
    <subcellularLocation>
        <location evidence="1">Membrane</location>
        <topology evidence="1">Multi-pass membrane protein</topology>
    </subcellularLocation>
</comment>
<dbReference type="GO" id="GO:0005524">
    <property type="term" value="F:ATP binding"/>
    <property type="evidence" value="ECO:0007669"/>
    <property type="project" value="UniProtKB-KW"/>
</dbReference>
<accession>A0A4C1T1K2</accession>
<dbReference type="PANTHER" id="PTHR24223">
    <property type="entry name" value="ATP-BINDING CASSETTE SUB-FAMILY C"/>
    <property type="match status" value="1"/>
</dbReference>
<evidence type="ECO:0000256" key="6">
    <source>
        <dbReference type="SAM" id="Phobius"/>
    </source>
</evidence>
<keyword evidence="3" id="KW-0547">Nucleotide-binding</keyword>
<reference evidence="7 8" key="1">
    <citation type="journal article" date="2019" name="Commun. Biol.">
        <title>The bagworm genome reveals a unique fibroin gene that provides high tensile strength.</title>
        <authorList>
            <person name="Kono N."/>
            <person name="Nakamura H."/>
            <person name="Ohtoshi R."/>
            <person name="Tomita M."/>
            <person name="Numata K."/>
            <person name="Arakawa K."/>
        </authorList>
    </citation>
    <scope>NUCLEOTIDE SEQUENCE [LARGE SCALE GENOMIC DNA]</scope>
</reference>
<feature type="transmembrane region" description="Helical" evidence="6">
    <location>
        <begin position="123"/>
        <end position="143"/>
    </location>
</feature>
<dbReference type="STRING" id="151549.A0A4C1T1K2"/>
<evidence type="ECO:0000256" key="5">
    <source>
        <dbReference type="SAM" id="MobiDB-lite"/>
    </source>
</evidence>
<comment type="similarity">
    <text evidence="2">Belongs to the ABC transporter superfamily. ABCC family. Conjugate transporter (TC 3.A.1.208) subfamily.</text>
</comment>
<dbReference type="GO" id="GO:0042626">
    <property type="term" value="F:ATPase-coupled transmembrane transporter activity"/>
    <property type="evidence" value="ECO:0007669"/>
    <property type="project" value="TreeGrafter"/>
</dbReference>
<feature type="compositionally biased region" description="Basic and acidic residues" evidence="5">
    <location>
        <begin position="27"/>
        <end position="49"/>
    </location>
</feature>
<keyword evidence="4" id="KW-0067">ATP-binding</keyword>
<evidence type="ECO:0000313" key="7">
    <source>
        <dbReference type="EMBL" id="GBP07367.1"/>
    </source>
</evidence>
<keyword evidence="6" id="KW-0472">Membrane</keyword>
<dbReference type="AlphaFoldDB" id="A0A4C1T1K2"/>
<proteinExistence type="inferred from homology"/>
<feature type="non-terminal residue" evidence="7">
    <location>
        <position position="1"/>
    </location>
</feature>
<gene>
    <name evidence="7" type="ORF">EVAR_71487_1</name>
</gene>